<keyword evidence="1" id="KW-1133">Transmembrane helix</keyword>
<evidence type="ECO:0000256" key="1">
    <source>
        <dbReference type="SAM" id="Phobius"/>
    </source>
</evidence>
<evidence type="ECO:0000313" key="2">
    <source>
        <dbReference type="EMBL" id="OGH69363.1"/>
    </source>
</evidence>
<feature type="transmembrane region" description="Helical" evidence="1">
    <location>
        <begin position="114"/>
        <end position="136"/>
    </location>
</feature>
<sequence length="141" mass="14749">MGRVADFNTAKCPDKGFLTYPTKGTCAEAKREPTAPTTPTTPATADDQVGKLKDAALKDLNPGNLSGVTGLIGRAIQLLLAFIGSISIVLYVYAGILWMTAAGNSEQTGKAKQVIVWTTLGVVVMLSSYLIVSSVFKGLGL</sequence>
<proteinExistence type="predicted"/>
<dbReference type="Proteomes" id="UP000177953">
    <property type="component" value="Unassembled WGS sequence"/>
</dbReference>
<comment type="caution">
    <text evidence="2">The sequence shown here is derived from an EMBL/GenBank/DDBJ whole genome shotgun (WGS) entry which is preliminary data.</text>
</comment>
<protein>
    <submittedName>
        <fullName evidence="2">Uncharacterized protein</fullName>
    </submittedName>
</protein>
<reference evidence="2 3" key="1">
    <citation type="journal article" date="2016" name="Nat. Commun.">
        <title>Thousands of microbial genomes shed light on interconnected biogeochemical processes in an aquifer system.</title>
        <authorList>
            <person name="Anantharaman K."/>
            <person name="Brown C.T."/>
            <person name="Hug L.A."/>
            <person name="Sharon I."/>
            <person name="Castelle C.J."/>
            <person name="Probst A.J."/>
            <person name="Thomas B.C."/>
            <person name="Singh A."/>
            <person name="Wilkins M.J."/>
            <person name="Karaoz U."/>
            <person name="Brodie E.L."/>
            <person name="Williams K.H."/>
            <person name="Hubbard S.S."/>
            <person name="Banfield J.F."/>
        </authorList>
    </citation>
    <scope>NUCLEOTIDE SEQUENCE [LARGE SCALE GENOMIC DNA]</scope>
</reference>
<accession>A0A1F6MCY9</accession>
<dbReference type="EMBL" id="MFPU01000050">
    <property type="protein sequence ID" value="OGH69363.1"/>
    <property type="molecule type" value="Genomic_DNA"/>
</dbReference>
<name>A0A1F6MCY9_9BACT</name>
<evidence type="ECO:0000313" key="3">
    <source>
        <dbReference type="Proteomes" id="UP000177953"/>
    </source>
</evidence>
<gene>
    <name evidence="2" type="ORF">A2754_02415</name>
</gene>
<keyword evidence="1" id="KW-0472">Membrane</keyword>
<feature type="transmembrane region" description="Helical" evidence="1">
    <location>
        <begin position="75"/>
        <end position="102"/>
    </location>
</feature>
<keyword evidence="1" id="KW-0812">Transmembrane</keyword>
<dbReference type="AlphaFoldDB" id="A0A1F6MCY9"/>
<organism evidence="2 3">
    <name type="scientific">Candidatus Magasanikbacteria bacterium RIFCSPHIGHO2_01_FULL_47_8</name>
    <dbReference type="NCBI Taxonomy" id="1798673"/>
    <lineage>
        <taxon>Bacteria</taxon>
        <taxon>Candidatus Magasanikiibacteriota</taxon>
    </lineage>
</organism>